<accession>G3II40</accession>
<proteinExistence type="predicted"/>
<organism evidence="1 2">
    <name type="scientific">Cricetulus griseus</name>
    <name type="common">Chinese hamster</name>
    <name type="synonym">Cricetulus barabensis griseus</name>
    <dbReference type="NCBI Taxonomy" id="10029"/>
    <lineage>
        <taxon>Eukaryota</taxon>
        <taxon>Metazoa</taxon>
        <taxon>Chordata</taxon>
        <taxon>Craniata</taxon>
        <taxon>Vertebrata</taxon>
        <taxon>Euteleostomi</taxon>
        <taxon>Mammalia</taxon>
        <taxon>Eutheria</taxon>
        <taxon>Euarchontoglires</taxon>
        <taxon>Glires</taxon>
        <taxon>Rodentia</taxon>
        <taxon>Myomorpha</taxon>
        <taxon>Muroidea</taxon>
        <taxon>Cricetidae</taxon>
        <taxon>Cricetinae</taxon>
        <taxon>Cricetulus</taxon>
    </lineage>
</organism>
<reference evidence="2" key="1">
    <citation type="journal article" date="2011" name="Nat. Biotechnol.">
        <title>The genomic sequence of the Chinese hamster ovary (CHO)-K1 cell line.</title>
        <authorList>
            <person name="Xu X."/>
            <person name="Nagarajan H."/>
            <person name="Lewis N.E."/>
            <person name="Pan S."/>
            <person name="Cai Z."/>
            <person name="Liu X."/>
            <person name="Chen W."/>
            <person name="Xie M."/>
            <person name="Wang W."/>
            <person name="Hammond S."/>
            <person name="Andersen M.R."/>
            <person name="Neff N."/>
            <person name="Passarelli B."/>
            <person name="Koh W."/>
            <person name="Fan H.C."/>
            <person name="Wang J."/>
            <person name="Gui Y."/>
            <person name="Lee K.H."/>
            <person name="Betenbaugh M.J."/>
            <person name="Quake S.R."/>
            <person name="Famili I."/>
            <person name="Palsson B.O."/>
            <person name="Wang J."/>
        </authorList>
    </citation>
    <scope>NUCLEOTIDE SEQUENCE [LARGE SCALE GENOMIC DNA]</scope>
    <source>
        <strain evidence="2">CHO K1 cell line</strain>
    </source>
</reference>
<sequence length="51" mass="5645">MSRQPEREHQVSCSIVFYLIPLRRSLTEAGVGCLPGRHSNPQVSAPHMTGL</sequence>
<dbReference type="AlphaFoldDB" id="G3II40"/>
<dbReference type="EMBL" id="JH002923">
    <property type="protein sequence ID" value="EGW00126.1"/>
    <property type="molecule type" value="Genomic_DNA"/>
</dbReference>
<evidence type="ECO:0000313" key="2">
    <source>
        <dbReference type="Proteomes" id="UP000001075"/>
    </source>
</evidence>
<dbReference type="Proteomes" id="UP000001075">
    <property type="component" value="Unassembled WGS sequence"/>
</dbReference>
<protein>
    <submittedName>
        <fullName evidence="1">Uncharacterized protein</fullName>
    </submittedName>
</protein>
<gene>
    <name evidence="1" type="ORF">I79_023501</name>
</gene>
<evidence type="ECO:0000313" key="1">
    <source>
        <dbReference type="EMBL" id="EGW00126.1"/>
    </source>
</evidence>
<dbReference type="InParanoid" id="G3II40"/>
<name>G3II40_CRIGR</name>